<keyword evidence="1" id="KW-1003">Cell membrane</keyword>
<sequence>MKKNIHLFDAKQIKHFRRVYSWMPQVDSGCEFYLIGGGRESSEDVYSQQDITYISLFSFIKKLFSCEQNYIVHGNLFSIFLFNSMLYFMSLGLIQRCSWVCWGAGLNIKGTYFKRLLGTLIRYILYRPLSGVNFLMAPDEELFLGIVPNAYTQVTPYLTEPTDVEKFDNGFLNIFIGNQSSAHHNHLHFIEEISQINTHKNIKVHLFMNYGNGDDIYKDKVKDMCSSLLPNRYVIYSEMMPYSEYLKVISLCDVCIVDTKHQTGLGLIYNSIKVGARIFLNVQGSNNKWLNTIGIKTYDCRDLSRLIELKDNTEKINMLIFNDYFDESNLKDKWKNFTSNLNKNRND</sequence>
<accession>A0A0N1EPN1</accession>
<evidence type="ECO:0000256" key="2">
    <source>
        <dbReference type="ARBA" id="ARBA00022519"/>
    </source>
</evidence>
<evidence type="ECO:0000313" key="8">
    <source>
        <dbReference type="Proteomes" id="UP000037848"/>
    </source>
</evidence>
<keyword evidence="2" id="KW-0997">Cell inner membrane</keyword>
<keyword evidence="3" id="KW-0328">Glycosyltransferase</keyword>
<dbReference type="RefSeq" id="WP_054452775.1">
    <property type="nucleotide sequence ID" value="NZ_LHPH01000002.1"/>
</dbReference>
<feature type="transmembrane region" description="Helical" evidence="6">
    <location>
        <begin position="70"/>
        <end position="89"/>
    </location>
</feature>
<dbReference type="EMBL" id="LHPH01000002">
    <property type="protein sequence ID" value="KPH65142.1"/>
    <property type="molecule type" value="Genomic_DNA"/>
</dbReference>
<evidence type="ECO:0000256" key="6">
    <source>
        <dbReference type="SAM" id="Phobius"/>
    </source>
</evidence>
<dbReference type="GO" id="GO:0008417">
    <property type="term" value="F:fucosyltransferase activity"/>
    <property type="evidence" value="ECO:0007669"/>
    <property type="project" value="InterPro"/>
</dbReference>
<evidence type="ECO:0000256" key="5">
    <source>
        <dbReference type="ARBA" id="ARBA00023136"/>
    </source>
</evidence>
<dbReference type="AlphaFoldDB" id="A0A0N1EPN1"/>
<dbReference type="PATRIC" id="fig|187330.3.peg.517"/>
<protein>
    <recommendedName>
        <fullName evidence="9">4-alpha-L-fucosyltransferase</fullName>
    </recommendedName>
</protein>
<dbReference type="Pfam" id="PF07429">
    <property type="entry name" value="Glyco_transf_56"/>
    <property type="match status" value="1"/>
</dbReference>
<keyword evidence="4" id="KW-0808">Transferase</keyword>
<dbReference type="OrthoDB" id="1083028at2"/>
<dbReference type="InterPro" id="IPR009993">
    <property type="entry name" value="WecF"/>
</dbReference>
<organism evidence="7 8">
    <name type="scientific">Pseudoalteromonas porphyrae</name>
    <dbReference type="NCBI Taxonomy" id="187330"/>
    <lineage>
        <taxon>Bacteria</taxon>
        <taxon>Pseudomonadati</taxon>
        <taxon>Pseudomonadota</taxon>
        <taxon>Gammaproteobacteria</taxon>
        <taxon>Alteromonadales</taxon>
        <taxon>Pseudoalteromonadaceae</taxon>
        <taxon>Pseudoalteromonas</taxon>
    </lineage>
</organism>
<evidence type="ECO:0000256" key="3">
    <source>
        <dbReference type="ARBA" id="ARBA00022676"/>
    </source>
</evidence>
<dbReference type="GO" id="GO:0009246">
    <property type="term" value="P:enterobacterial common antigen biosynthetic process"/>
    <property type="evidence" value="ECO:0007669"/>
    <property type="project" value="InterPro"/>
</dbReference>
<evidence type="ECO:0008006" key="9">
    <source>
        <dbReference type="Google" id="ProtNLM"/>
    </source>
</evidence>
<proteinExistence type="predicted"/>
<keyword evidence="8" id="KW-1185">Reference proteome</keyword>
<evidence type="ECO:0000313" key="7">
    <source>
        <dbReference type="EMBL" id="KPH65142.1"/>
    </source>
</evidence>
<dbReference type="Proteomes" id="UP000037848">
    <property type="component" value="Unassembled WGS sequence"/>
</dbReference>
<evidence type="ECO:0000256" key="1">
    <source>
        <dbReference type="ARBA" id="ARBA00022475"/>
    </source>
</evidence>
<keyword evidence="6" id="KW-0812">Transmembrane</keyword>
<keyword evidence="5 6" id="KW-0472">Membrane</keyword>
<reference evidence="7 8" key="1">
    <citation type="submission" date="2015-08" db="EMBL/GenBank/DDBJ databases">
        <title>Draft Genome Sequence of Pseudoalteromonas porphyrae UCD-SED14.</title>
        <authorList>
            <person name="Coil D.A."/>
            <person name="Jospin G."/>
            <person name="Lee R.D."/>
            <person name="Eisen J.A."/>
        </authorList>
    </citation>
    <scope>NUCLEOTIDE SEQUENCE [LARGE SCALE GENOMIC DNA]</scope>
    <source>
        <strain evidence="7 8">UCD-SED14</strain>
    </source>
</reference>
<gene>
    <name evidence="7" type="ORF">ADS77_02400</name>
</gene>
<evidence type="ECO:0000256" key="4">
    <source>
        <dbReference type="ARBA" id="ARBA00022679"/>
    </source>
</evidence>
<name>A0A0N1EPN1_9GAMM</name>
<keyword evidence="6" id="KW-1133">Transmembrane helix</keyword>
<comment type="caution">
    <text evidence="7">The sequence shown here is derived from an EMBL/GenBank/DDBJ whole genome shotgun (WGS) entry which is preliminary data.</text>
</comment>